<proteinExistence type="predicted"/>
<protein>
    <recommendedName>
        <fullName evidence="4">Coat protein</fullName>
    </recommendedName>
</protein>
<feature type="region of interest" description="Disordered" evidence="1">
    <location>
        <begin position="1"/>
        <end position="25"/>
    </location>
</feature>
<reference evidence="2 3" key="1">
    <citation type="submission" date="2024-10" db="EMBL/GenBank/DDBJ databases">
        <title>Updated reference genomes for cyclostephanoid diatoms.</title>
        <authorList>
            <person name="Roberts W.R."/>
            <person name="Alverson A.J."/>
        </authorList>
    </citation>
    <scope>NUCLEOTIDE SEQUENCE [LARGE SCALE GENOMIC DNA]</scope>
    <source>
        <strain evidence="2 3">AJA276-08</strain>
    </source>
</reference>
<dbReference type="Proteomes" id="UP001530315">
    <property type="component" value="Unassembled WGS sequence"/>
</dbReference>
<keyword evidence="3" id="KW-1185">Reference proteome</keyword>
<sequence>MSDALDSKRERPSHTGRSPVLAGPGLTYVTMKAGPKSTDTNPSRTTVTTYCNRMYRLLSEGYVGTGQWAMQREDQSVNLVRTLKVNVTDGGSTETYSTDVKTRVSVATSAYGAATEYTGVGGLWHKAFSWSSVATVSGLSNVVADYIMGTPSDWAAANVPAFSVSQARMEVVQLVDILGMVNGANISSMHVWHRIWQNVMRARLTVQAVPGIDVPCGWQNRPVNPVGIGGVVNGGFVSKNRGINCLRHWAPDIAAGDHLLVEITKDQLYLAPYINYLLGANCDTFTYANFGNQRGTARKPHIARKGPVPLTYSYLIVDGEEGGGFGVMDLGIAGLPGVGGAALADQQVQGWDWEVMGAAVNLLAGAIPMLDDMEGAWMLAMIDCFAEPYHGVQNGSAIGSDERYTAYSALFSVGSRAIPKGNLLSCILTRMTCGHTDVVNARSIAAELFILANDIHRVRVCVEPLIYALQLAMRQCGATVPLVFPSANFGQLHMAGIPVPIPNNSDRSGVHLDLCGLGNSDGPSVCMAMLDLMTVKLYECAVASPFLMLRIGNDEAAATCPLLGEVNVGECFTSVHPAQLPIGVMGKEAQGLAGVQYQLGEQYKEMVIASSPQGFYVRGIPGTVASERYGRIEFQGESGVGMLGHTITLRRASGIDSQDCRIMMSAITSSGRRETIAGFIIDHARPECYAFALPGGFAGNNLRDPMTRLDLFADFDWLTNNDLTLLLPKAPGGASFAISAAGRDKRASYVWADYLD</sequence>
<name>A0ABD3PWJ1_9STRA</name>
<evidence type="ECO:0000313" key="2">
    <source>
        <dbReference type="EMBL" id="KAL3792086.1"/>
    </source>
</evidence>
<dbReference type="AlphaFoldDB" id="A0ABD3PWJ1"/>
<evidence type="ECO:0008006" key="4">
    <source>
        <dbReference type="Google" id="ProtNLM"/>
    </source>
</evidence>
<comment type="caution">
    <text evidence="2">The sequence shown here is derived from an EMBL/GenBank/DDBJ whole genome shotgun (WGS) entry which is preliminary data.</text>
</comment>
<accession>A0ABD3PWJ1</accession>
<feature type="compositionally biased region" description="Basic and acidic residues" evidence="1">
    <location>
        <begin position="1"/>
        <end position="13"/>
    </location>
</feature>
<dbReference type="EMBL" id="JALLAZ020000567">
    <property type="protein sequence ID" value="KAL3792086.1"/>
    <property type="molecule type" value="Genomic_DNA"/>
</dbReference>
<evidence type="ECO:0000256" key="1">
    <source>
        <dbReference type="SAM" id="MobiDB-lite"/>
    </source>
</evidence>
<organism evidence="2 3">
    <name type="scientific">Stephanodiscus triporus</name>
    <dbReference type="NCBI Taxonomy" id="2934178"/>
    <lineage>
        <taxon>Eukaryota</taxon>
        <taxon>Sar</taxon>
        <taxon>Stramenopiles</taxon>
        <taxon>Ochrophyta</taxon>
        <taxon>Bacillariophyta</taxon>
        <taxon>Coscinodiscophyceae</taxon>
        <taxon>Thalassiosirophycidae</taxon>
        <taxon>Stephanodiscales</taxon>
        <taxon>Stephanodiscaceae</taxon>
        <taxon>Stephanodiscus</taxon>
    </lineage>
</organism>
<evidence type="ECO:0000313" key="3">
    <source>
        <dbReference type="Proteomes" id="UP001530315"/>
    </source>
</evidence>
<gene>
    <name evidence="2" type="ORF">ACHAW5_000512</name>
</gene>